<sequence>MSQGPGLELIMASNHTRRLPGNEIDGFIEGLTENDRPVPTALTASTIKALPVVKITENHPINITHCPICKDEFKISDDNDTATADDDQTGEMFFRDIGFVVDDLANGLTWLQTLFLSSWPIRALSHR</sequence>
<comment type="caution">
    <text evidence="1">The sequence shown here is derived from an EMBL/GenBank/DDBJ whole genome shotgun (WGS) entry which is preliminary data.</text>
</comment>
<protein>
    <submittedName>
        <fullName evidence="1">Uncharacterized protein</fullName>
    </submittedName>
</protein>
<keyword evidence="2" id="KW-1185">Reference proteome</keyword>
<organism evidence="1 2">
    <name type="scientific">Hibiscus sabdariffa</name>
    <name type="common">roselle</name>
    <dbReference type="NCBI Taxonomy" id="183260"/>
    <lineage>
        <taxon>Eukaryota</taxon>
        <taxon>Viridiplantae</taxon>
        <taxon>Streptophyta</taxon>
        <taxon>Embryophyta</taxon>
        <taxon>Tracheophyta</taxon>
        <taxon>Spermatophyta</taxon>
        <taxon>Magnoliopsida</taxon>
        <taxon>eudicotyledons</taxon>
        <taxon>Gunneridae</taxon>
        <taxon>Pentapetalae</taxon>
        <taxon>rosids</taxon>
        <taxon>malvids</taxon>
        <taxon>Malvales</taxon>
        <taxon>Malvaceae</taxon>
        <taxon>Malvoideae</taxon>
        <taxon>Hibiscus</taxon>
    </lineage>
</organism>
<accession>A0ABR2EMC2</accession>
<proteinExistence type="predicted"/>
<evidence type="ECO:0000313" key="2">
    <source>
        <dbReference type="Proteomes" id="UP001472677"/>
    </source>
</evidence>
<dbReference type="Proteomes" id="UP001472677">
    <property type="component" value="Unassembled WGS sequence"/>
</dbReference>
<name>A0ABR2EMC2_9ROSI</name>
<dbReference type="EMBL" id="JBBPBM010000012">
    <property type="protein sequence ID" value="KAK8563141.1"/>
    <property type="molecule type" value="Genomic_DNA"/>
</dbReference>
<evidence type="ECO:0000313" key="1">
    <source>
        <dbReference type="EMBL" id="KAK8563141.1"/>
    </source>
</evidence>
<gene>
    <name evidence="1" type="ORF">V6N12_011197</name>
</gene>
<reference evidence="1 2" key="1">
    <citation type="journal article" date="2024" name="G3 (Bethesda)">
        <title>Genome assembly of Hibiscus sabdariffa L. provides insights into metabolisms of medicinal natural products.</title>
        <authorList>
            <person name="Kim T."/>
        </authorList>
    </citation>
    <scope>NUCLEOTIDE SEQUENCE [LARGE SCALE GENOMIC DNA]</scope>
    <source>
        <strain evidence="1">TK-2024</strain>
        <tissue evidence="1">Old leaves</tissue>
    </source>
</reference>